<dbReference type="Gene3D" id="2.60.40.10">
    <property type="entry name" value="Immunoglobulins"/>
    <property type="match status" value="1"/>
</dbReference>
<dbReference type="PROSITE" id="PS50853">
    <property type="entry name" value="FN3"/>
    <property type="match status" value="1"/>
</dbReference>
<dbReference type="InParanoid" id="A0A3Q3EEJ8"/>
<dbReference type="SUPFAM" id="SSF49265">
    <property type="entry name" value="Fibronectin type III"/>
    <property type="match status" value="1"/>
</dbReference>
<feature type="domain" description="Fibronectin type-III" evidence="1">
    <location>
        <begin position="184"/>
        <end position="283"/>
    </location>
</feature>
<dbReference type="GeneTree" id="ENSGT00940000177827"/>
<reference evidence="2" key="1">
    <citation type="submission" date="2025-08" db="UniProtKB">
        <authorList>
            <consortium name="Ensembl"/>
        </authorList>
    </citation>
    <scope>IDENTIFICATION</scope>
</reference>
<keyword evidence="3" id="KW-1185">Reference proteome</keyword>
<dbReference type="InterPro" id="IPR036116">
    <property type="entry name" value="FN3_sf"/>
</dbReference>
<dbReference type="InterPro" id="IPR003961">
    <property type="entry name" value="FN3_dom"/>
</dbReference>
<evidence type="ECO:0000259" key="1">
    <source>
        <dbReference type="PROSITE" id="PS50853"/>
    </source>
</evidence>
<protein>
    <submittedName>
        <fullName evidence="2">Fibronectin type III domain-containing protein 11-like</fullName>
    </submittedName>
</protein>
<dbReference type="Proteomes" id="UP000261660">
    <property type="component" value="Unplaced"/>
</dbReference>
<evidence type="ECO:0000313" key="2">
    <source>
        <dbReference type="Ensembl" id="ENSLBEP00000005911.1"/>
    </source>
</evidence>
<sequence length="322" mass="37119">SAVNVVSVVMDEVNMDSSDRSGDQRDLPQVDQDLVELRDHILQLLDRKLFIEKLALLQNSSYYLEIQHEDGPQMEEEVRFLYDGTLINQQRLARAFTFANTHVKLLLCLLESLFQQILRGCRELCAFMEMYDQSLLDGGAADSAQQTLQQTLQYADRFEGRMFRNLGQLNLQDRLIPILYIKLPVTIDRSESYSSVSSVHLSWTIPGEEVKDPEQQFEVEVMCLHPTTSDTDQICISKCQAYNTQVTNLIPDRYYMFSVKREYSVNLVYGLWKDQVMLKTLAVPAGHCPRSSYICYPALNPKWLLRAPTVKFKMNIKNVVLI</sequence>
<accession>A0A3Q3EEJ8</accession>
<dbReference type="AlphaFoldDB" id="A0A3Q3EEJ8"/>
<dbReference type="InterPro" id="IPR039581">
    <property type="entry name" value="FNDC11"/>
</dbReference>
<evidence type="ECO:0000313" key="3">
    <source>
        <dbReference type="Proteomes" id="UP000261660"/>
    </source>
</evidence>
<dbReference type="Ensembl" id="ENSLBET00000006212.1">
    <property type="protein sequence ID" value="ENSLBEP00000005911.1"/>
    <property type="gene ID" value="ENSLBEG00000004546.1"/>
</dbReference>
<dbReference type="Pfam" id="PF17744">
    <property type="entry name" value="DUF5581"/>
    <property type="match status" value="1"/>
</dbReference>
<reference evidence="2" key="2">
    <citation type="submission" date="2025-09" db="UniProtKB">
        <authorList>
            <consortium name="Ensembl"/>
        </authorList>
    </citation>
    <scope>IDENTIFICATION</scope>
</reference>
<dbReference type="PANTHER" id="PTHR14537">
    <property type="entry name" value="FIBRONECTIN TYPE III DOMAIN-CONTAINING PROTEIN 11"/>
    <property type="match status" value="1"/>
</dbReference>
<name>A0A3Q3EEJ8_9LABR</name>
<proteinExistence type="predicted"/>
<dbReference type="InterPro" id="IPR013783">
    <property type="entry name" value="Ig-like_fold"/>
</dbReference>
<organism evidence="2 3">
    <name type="scientific">Labrus bergylta</name>
    <name type="common">ballan wrasse</name>
    <dbReference type="NCBI Taxonomy" id="56723"/>
    <lineage>
        <taxon>Eukaryota</taxon>
        <taxon>Metazoa</taxon>
        <taxon>Chordata</taxon>
        <taxon>Craniata</taxon>
        <taxon>Vertebrata</taxon>
        <taxon>Euteleostomi</taxon>
        <taxon>Actinopterygii</taxon>
        <taxon>Neopterygii</taxon>
        <taxon>Teleostei</taxon>
        <taxon>Neoteleostei</taxon>
        <taxon>Acanthomorphata</taxon>
        <taxon>Eupercaria</taxon>
        <taxon>Labriformes</taxon>
        <taxon>Labridae</taxon>
        <taxon>Labrus</taxon>
    </lineage>
</organism>
<dbReference type="InterPro" id="IPR048317">
    <property type="entry name" value="DUF5581_C"/>
</dbReference>